<dbReference type="SUPFAM" id="SSF47413">
    <property type="entry name" value="lambda repressor-like DNA-binding domains"/>
    <property type="match status" value="1"/>
</dbReference>
<keyword evidence="1" id="KW-0805">Transcription regulation</keyword>
<dbReference type="CDD" id="cd06296">
    <property type="entry name" value="PBP1_CatR-like"/>
    <property type="match status" value="1"/>
</dbReference>
<sequence>MDPSRIASMTDSGERATLSRIADDAEVSLSTVSKVLNGRSGVGEATRARVEALLHEHGYNRRGTAQSSSLIEVVFGQLGTEWTLEIIRGVERVAKENGLSVVVTESGDRHAPAADWIEGALERRPVGVVLVLSGLPEESRRQLRVRNIPFVIIDPAGDPPPDVPAIGAANWSGGTLAARHLLELGHTRVAVIAGPDDMLMSRARLSGFRSALDAGGVAVPPEYLRSGDFDLASGLAEGLALLSLPEPPTAIFAESDLQALGVYEAARAKGVVIPDELSVVGFDDLPVAAWVGPPLTTVRQPTADMAEQATRLALRLRGAATHDHLRIDLATQLVVRGSTAVPRA</sequence>
<dbReference type="Gene3D" id="3.40.50.2300">
    <property type="match status" value="2"/>
</dbReference>
<dbReference type="Proteomes" id="UP001501079">
    <property type="component" value="Unassembled WGS sequence"/>
</dbReference>
<dbReference type="PANTHER" id="PTHR30146">
    <property type="entry name" value="LACI-RELATED TRANSCRIPTIONAL REPRESSOR"/>
    <property type="match status" value="1"/>
</dbReference>
<evidence type="ECO:0000256" key="3">
    <source>
        <dbReference type="ARBA" id="ARBA00023163"/>
    </source>
</evidence>
<dbReference type="InterPro" id="IPR000843">
    <property type="entry name" value="HTH_LacI"/>
</dbReference>
<organism evidence="5 6">
    <name type="scientific">Gryllotalpicola koreensis</name>
    <dbReference type="NCBI Taxonomy" id="993086"/>
    <lineage>
        <taxon>Bacteria</taxon>
        <taxon>Bacillati</taxon>
        <taxon>Actinomycetota</taxon>
        <taxon>Actinomycetes</taxon>
        <taxon>Micrococcales</taxon>
        <taxon>Microbacteriaceae</taxon>
        <taxon>Gryllotalpicola</taxon>
    </lineage>
</organism>
<comment type="caution">
    <text evidence="5">The sequence shown here is derived from an EMBL/GenBank/DDBJ whole genome shotgun (WGS) entry which is preliminary data.</text>
</comment>
<evidence type="ECO:0000313" key="5">
    <source>
        <dbReference type="EMBL" id="GAA4174343.1"/>
    </source>
</evidence>
<keyword evidence="3" id="KW-0804">Transcription</keyword>
<feature type="domain" description="HTH lacI-type" evidence="4">
    <location>
        <begin position="16"/>
        <end position="70"/>
    </location>
</feature>
<dbReference type="InterPro" id="IPR028082">
    <property type="entry name" value="Peripla_BP_I"/>
</dbReference>
<dbReference type="Gene3D" id="1.10.260.40">
    <property type="entry name" value="lambda repressor-like DNA-binding domains"/>
    <property type="match status" value="1"/>
</dbReference>
<keyword evidence="6" id="KW-1185">Reference proteome</keyword>
<dbReference type="CDD" id="cd01392">
    <property type="entry name" value="HTH_LacI"/>
    <property type="match status" value="1"/>
</dbReference>
<gene>
    <name evidence="5" type="ORF">GCM10022287_18070</name>
</gene>
<dbReference type="Pfam" id="PF13377">
    <property type="entry name" value="Peripla_BP_3"/>
    <property type="match status" value="1"/>
</dbReference>
<protein>
    <submittedName>
        <fullName evidence="5">LacI family DNA-binding transcriptional regulator</fullName>
    </submittedName>
</protein>
<evidence type="ECO:0000313" key="6">
    <source>
        <dbReference type="Proteomes" id="UP001501079"/>
    </source>
</evidence>
<evidence type="ECO:0000259" key="4">
    <source>
        <dbReference type="PROSITE" id="PS50932"/>
    </source>
</evidence>
<dbReference type="Pfam" id="PF00356">
    <property type="entry name" value="LacI"/>
    <property type="match status" value="1"/>
</dbReference>
<name>A0ABP7ZZM3_9MICO</name>
<keyword evidence="2 5" id="KW-0238">DNA-binding</keyword>
<evidence type="ECO:0000256" key="1">
    <source>
        <dbReference type="ARBA" id="ARBA00023015"/>
    </source>
</evidence>
<dbReference type="EMBL" id="BAABBW010000003">
    <property type="protein sequence ID" value="GAA4174343.1"/>
    <property type="molecule type" value="Genomic_DNA"/>
</dbReference>
<dbReference type="PANTHER" id="PTHR30146:SF153">
    <property type="entry name" value="LACTOSE OPERON REPRESSOR"/>
    <property type="match status" value="1"/>
</dbReference>
<dbReference type="InterPro" id="IPR010982">
    <property type="entry name" value="Lambda_DNA-bd_dom_sf"/>
</dbReference>
<accession>A0ABP7ZZM3</accession>
<proteinExistence type="predicted"/>
<dbReference type="GO" id="GO:0003677">
    <property type="term" value="F:DNA binding"/>
    <property type="evidence" value="ECO:0007669"/>
    <property type="project" value="UniProtKB-KW"/>
</dbReference>
<evidence type="ECO:0000256" key="2">
    <source>
        <dbReference type="ARBA" id="ARBA00023125"/>
    </source>
</evidence>
<dbReference type="PROSITE" id="PS50932">
    <property type="entry name" value="HTH_LACI_2"/>
    <property type="match status" value="1"/>
</dbReference>
<dbReference type="SMART" id="SM00354">
    <property type="entry name" value="HTH_LACI"/>
    <property type="match status" value="1"/>
</dbReference>
<dbReference type="InterPro" id="IPR046335">
    <property type="entry name" value="LacI/GalR-like_sensor"/>
</dbReference>
<dbReference type="SUPFAM" id="SSF53822">
    <property type="entry name" value="Periplasmic binding protein-like I"/>
    <property type="match status" value="1"/>
</dbReference>
<reference evidence="6" key="1">
    <citation type="journal article" date="2019" name="Int. J. Syst. Evol. Microbiol.">
        <title>The Global Catalogue of Microorganisms (GCM) 10K type strain sequencing project: providing services to taxonomists for standard genome sequencing and annotation.</title>
        <authorList>
            <consortium name="The Broad Institute Genomics Platform"/>
            <consortium name="The Broad Institute Genome Sequencing Center for Infectious Disease"/>
            <person name="Wu L."/>
            <person name="Ma J."/>
        </authorList>
    </citation>
    <scope>NUCLEOTIDE SEQUENCE [LARGE SCALE GENOMIC DNA]</scope>
    <source>
        <strain evidence="6">JCM 17591</strain>
    </source>
</reference>